<comment type="caution">
    <text evidence="1">The sequence shown here is derived from an EMBL/GenBank/DDBJ whole genome shotgun (WGS) entry which is preliminary data.</text>
</comment>
<dbReference type="PATRIC" id="fig|242163.4.peg.6082"/>
<dbReference type="AlphaFoldDB" id="A0A0L0MCI2"/>
<dbReference type="Proteomes" id="UP000036959">
    <property type="component" value="Unassembled WGS sequence"/>
</dbReference>
<dbReference type="PANTHER" id="PTHR12526:SF600">
    <property type="entry name" value="GLYCOSYL TRANSFERASE GROUP 1"/>
    <property type="match status" value="1"/>
</dbReference>
<protein>
    <submittedName>
        <fullName evidence="1">Glycosyl transferase, group 1 family protein</fullName>
    </submittedName>
</protein>
<gene>
    <name evidence="1" type="ORF">BVER_03877c</name>
</gene>
<dbReference type="Gene3D" id="3.40.50.2000">
    <property type="entry name" value="Glycogen Phosphorylase B"/>
    <property type="match status" value="1"/>
</dbReference>
<dbReference type="EMBL" id="LFJJ01000063">
    <property type="protein sequence ID" value="KND60422.1"/>
    <property type="molecule type" value="Genomic_DNA"/>
</dbReference>
<dbReference type="OrthoDB" id="433681at2"/>
<proteinExistence type="predicted"/>
<reference evidence="2" key="1">
    <citation type="submission" date="2015-06" db="EMBL/GenBank/DDBJ databases">
        <title>Comparative genomics of Burkholderia leaf nodule symbionts.</title>
        <authorList>
            <person name="Carlier A."/>
            <person name="Eberl L."/>
            <person name="Pinto-Carbo M."/>
        </authorList>
    </citation>
    <scope>NUCLEOTIDE SEQUENCE [LARGE SCALE GENOMIC DNA]</scope>
    <source>
        <strain evidence="2">UZHbot4</strain>
    </source>
</reference>
<accession>A0A0L0MCI2</accession>
<name>A0A0L0MCI2_9BURK</name>
<keyword evidence="1" id="KW-0808">Transferase</keyword>
<dbReference type="PANTHER" id="PTHR12526">
    <property type="entry name" value="GLYCOSYLTRANSFERASE"/>
    <property type="match status" value="1"/>
</dbReference>
<evidence type="ECO:0000313" key="2">
    <source>
        <dbReference type="Proteomes" id="UP000036959"/>
    </source>
</evidence>
<dbReference type="GO" id="GO:0016757">
    <property type="term" value="F:glycosyltransferase activity"/>
    <property type="evidence" value="ECO:0007669"/>
    <property type="project" value="TreeGrafter"/>
</dbReference>
<organism evidence="1 2">
    <name type="scientific">Candidatus Burkholderia verschuerenii</name>
    <dbReference type="NCBI Taxonomy" id="242163"/>
    <lineage>
        <taxon>Bacteria</taxon>
        <taxon>Pseudomonadati</taxon>
        <taxon>Pseudomonadota</taxon>
        <taxon>Betaproteobacteria</taxon>
        <taxon>Burkholderiales</taxon>
        <taxon>Burkholderiaceae</taxon>
        <taxon>Burkholderia</taxon>
    </lineage>
</organism>
<dbReference type="SUPFAM" id="SSF53756">
    <property type="entry name" value="UDP-Glycosyltransferase/glycogen phosphorylase"/>
    <property type="match status" value="1"/>
</dbReference>
<keyword evidence="2" id="KW-1185">Reference proteome</keyword>
<evidence type="ECO:0000313" key="1">
    <source>
        <dbReference type="EMBL" id="KND60422.1"/>
    </source>
</evidence>
<sequence length="400" mass="44848">MRTEPPKLSALYLASRPPFPPAGGRERLILQSIEFLASEYDLHVVVFCLKDERHDLSALFRMGVRTVQTVALPGVVQVGYNMLTRRRYSLQENLFYSRRIRATIRTIVPSGVNVVIADMLRTGQYCDDFNLPKVIDLDDLLSERYGQFLANGHRQTVFGTFSRRVPSPLRALEPFVRRRLLRWEREAVADREVTAPRRFDVTLLTSSLEAARLRSTSHADQIHANPQATPLPGFLWAHGLQSHDQVDCFFLGNLRTSQNLASLSLIAESVMPLLVERGVDVRLHIVGDYDARIKAITQGVSERITWYGFVYDFSGIVARCTVALLPIVEGTGVKTKVLDAMAMGIPVLTNRLGIEGLSVKHEREVLLAETADEICRAITRLAADDVLSARLSAAARHYVE</sequence>
<dbReference type="RefSeq" id="WP_157056046.1">
    <property type="nucleotide sequence ID" value="NZ_LFJJ01000063.1"/>
</dbReference>
<dbReference type="Pfam" id="PF13692">
    <property type="entry name" value="Glyco_trans_1_4"/>
    <property type="match status" value="1"/>
</dbReference>